<sequence>MKRLLLLAVILFVVSGGVWLVKQTQAQTALPDLIINSASLDVKANKLRVEVKNQGAARAGGVGNFRAVKLAYFWENASEQKIGKPVEKLVPSLKPQASYTIIFNKKNLPTTAIPKGAKSIRLKIDYADAIAEEDEDNNIWLGKLVNNKTFVFSPVKPVEETAEENVNWENPTYETVCTQDYSPVCGTDGTTYSNSCYAAKAGVRVSYIGTCAVSSESPESAKNPTYRAVPSEPAAQTPAAKPTTPAPVVETAPDALPRANCMVSVETNPVSGGDYDLIIKDGSIYYKPVPAVAGKWLQFRGTIMNVGADSTGPMRSENIYANANIGDSDFYLCVDTNNDGRWDVVKTSYTNPLASGHYALKGVDWFEPIKGTFRYQLCADGGNKVIETNESNNCYSGTITVQ</sequence>
<dbReference type="Gene3D" id="3.30.60.30">
    <property type="match status" value="1"/>
</dbReference>
<gene>
    <name evidence="3" type="ORF">COT99_03375</name>
</gene>
<dbReference type="Pfam" id="PF00050">
    <property type="entry name" value="Kazal_1"/>
    <property type="match status" value="1"/>
</dbReference>
<dbReference type="Pfam" id="PF07705">
    <property type="entry name" value="CARDB"/>
    <property type="match status" value="2"/>
</dbReference>
<dbReference type="InterPro" id="IPR002350">
    <property type="entry name" value="Kazal_dom"/>
</dbReference>
<dbReference type="SUPFAM" id="SSF100895">
    <property type="entry name" value="Kazal-type serine protease inhibitors"/>
    <property type="match status" value="1"/>
</dbReference>
<evidence type="ECO:0000313" key="3">
    <source>
        <dbReference type="EMBL" id="PIR92957.1"/>
    </source>
</evidence>
<evidence type="ECO:0000313" key="4">
    <source>
        <dbReference type="Proteomes" id="UP000228626"/>
    </source>
</evidence>
<dbReference type="SMART" id="SM00280">
    <property type="entry name" value="KAZAL"/>
    <property type="match status" value="1"/>
</dbReference>
<dbReference type="EMBL" id="PFAR01000040">
    <property type="protein sequence ID" value="PIR92957.1"/>
    <property type="molecule type" value="Genomic_DNA"/>
</dbReference>
<evidence type="ECO:0000259" key="2">
    <source>
        <dbReference type="PROSITE" id="PS51465"/>
    </source>
</evidence>
<dbReference type="Gene3D" id="2.60.40.10">
    <property type="entry name" value="Immunoglobulins"/>
    <property type="match status" value="2"/>
</dbReference>
<dbReference type="AlphaFoldDB" id="A0A2H0V1L0"/>
<feature type="region of interest" description="Disordered" evidence="1">
    <location>
        <begin position="215"/>
        <end position="247"/>
    </location>
</feature>
<dbReference type="InterPro" id="IPR036058">
    <property type="entry name" value="Kazal_dom_sf"/>
</dbReference>
<dbReference type="CDD" id="cd00104">
    <property type="entry name" value="KAZAL_FS"/>
    <property type="match status" value="1"/>
</dbReference>
<name>A0A2H0V1L0_9BACT</name>
<dbReference type="Proteomes" id="UP000228626">
    <property type="component" value="Unassembled WGS sequence"/>
</dbReference>
<comment type="caution">
    <text evidence="3">The sequence shown here is derived from an EMBL/GenBank/DDBJ whole genome shotgun (WGS) entry which is preliminary data.</text>
</comment>
<reference evidence="4" key="1">
    <citation type="submission" date="2017-09" db="EMBL/GenBank/DDBJ databases">
        <title>Depth-based differentiation of microbial function through sediment-hosted aquifers and enrichment of novel symbionts in the deep terrestrial subsurface.</title>
        <authorList>
            <person name="Probst A.J."/>
            <person name="Ladd B."/>
            <person name="Jarett J.K."/>
            <person name="Geller-Mcgrath D.E."/>
            <person name="Sieber C.M.K."/>
            <person name="Emerson J.B."/>
            <person name="Anantharaman K."/>
            <person name="Thomas B.C."/>
            <person name="Malmstrom R."/>
            <person name="Stieglmeier M."/>
            <person name="Klingl A."/>
            <person name="Woyke T."/>
            <person name="Ryan C.M."/>
            <person name="Banfield J.F."/>
        </authorList>
    </citation>
    <scope>NUCLEOTIDE SEQUENCE [LARGE SCALE GENOMIC DNA]</scope>
</reference>
<proteinExistence type="predicted"/>
<feature type="domain" description="Kazal-like" evidence="2">
    <location>
        <begin position="164"/>
        <end position="213"/>
    </location>
</feature>
<dbReference type="InterPro" id="IPR011635">
    <property type="entry name" value="CARDB"/>
</dbReference>
<evidence type="ECO:0000256" key="1">
    <source>
        <dbReference type="SAM" id="MobiDB-lite"/>
    </source>
</evidence>
<dbReference type="PROSITE" id="PS51465">
    <property type="entry name" value="KAZAL_2"/>
    <property type="match status" value="1"/>
</dbReference>
<protein>
    <recommendedName>
        <fullName evidence="2">Kazal-like domain-containing protein</fullName>
    </recommendedName>
</protein>
<accession>A0A2H0V1L0</accession>
<organism evidence="3 4">
    <name type="scientific">Candidatus Falkowbacteria bacterium CG10_big_fil_rev_8_21_14_0_10_43_10</name>
    <dbReference type="NCBI Taxonomy" id="1974567"/>
    <lineage>
        <taxon>Bacteria</taxon>
        <taxon>Candidatus Falkowiibacteriota</taxon>
    </lineage>
</organism>
<feature type="compositionally biased region" description="Low complexity" evidence="1">
    <location>
        <begin position="232"/>
        <end position="247"/>
    </location>
</feature>
<dbReference type="InterPro" id="IPR013783">
    <property type="entry name" value="Ig-like_fold"/>
</dbReference>